<evidence type="ECO:0000313" key="23">
    <source>
        <dbReference type="EMBL" id="KAK1886835.1"/>
    </source>
</evidence>
<evidence type="ECO:0000256" key="8">
    <source>
        <dbReference type="ARBA" id="ARBA00022674"/>
    </source>
</evidence>
<keyword evidence="10" id="KW-0677">Repeat</keyword>
<evidence type="ECO:0000256" key="14">
    <source>
        <dbReference type="ARBA" id="ARBA00023163"/>
    </source>
</evidence>
<dbReference type="Gene3D" id="2.10.70.10">
    <property type="entry name" value="Complement Module, domain 1"/>
    <property type="match status" value="8"/>
</dbReference>
<dbReference type="Pfam" id="PF09014">
    <property type="entry name" value="Sushi_2"/>
    <property type="match status" value="2"/>
</dbReference>
<evidence type="ECO:0000256" key="2">
    <source>
        <dbReference type="ARBA" id="ARBA00004604"/>
    </source>
</evidence>
<evidence type="ECO:0000313" key="24">
    <source>
        <dbReference type="Proteomes" id="UP001228049"/>
    </source>
</evidence>
<keyword evidence="13" id="KW-0010">Activator</keyword>
<evidence type="ECO:0000256" key="11">
    <source>
        <dbReference type="ARBA" id="ARBA00023015"/>
    </source>
</evidence>
<comment type="function">
    <text evidence="1">Binds to various kinds of negatively charged substances such as heparin, phospholipids, and dextran sulfate. May prevent activation of the intrinsic blood coagulation cascade by binding to phospholipids on the surface of damaged cells.</text>
</comment>
<dbReference type="CDD" id="cd00033">
    <property type="entry name" value="CCP"/>
    <property type="match status" value="6"/>
</dbReference>
<feature type="domain" description="Sushi" evidence="22">
    <location>
        <begin position="23"/>
        <end position="84"/>
    </location>
</feature>
<dbReference type="SMART" id="SM00032">
    <property type="entry name" value="CCP"/>
    <property type="match status" value="7"/>
</dbReference>
<dbReference type="PANTHER" id="PTHR15633:SF2">
    <property type="entry name" value="NUCLEOLAR PROTEIN 11"/>
    <property type="match status" value="1"/>
</dbReference>
<feature type="disulfide bond" evidence="19">
    <location>
        <begin position="475"/>
        <end position="518"/>
    </location>
</feature>
<accession>A0AAD9F5W1</accession>
<feature type="domain" description="Sushi" evidence="22">
    <location>
        <begin position="291"/>
        <end position="351"/>
    </location>
</feature>
<dbReference type="GO" id="GO:0030490">
    <property type="term" value="P:maturation of SSU-rRNA"/>
    <property type="evidence" value="ECO:0007669"/>
    <property type="project" value="InterPro"/>
</dbReference>
<feature type="domain" description="Sushi" evidence="22">
    <location>
        <begin position="147"/>
        <end position="206"/>
    </location>
</feature>
<evidence type="ECO:0000256" key="5">
    <source>
        <dbReference type="ARBA" id="ARBA00022525"/>
    </source>
</evidence>
<evidence type="ECO:0000256" key="21">
    <source>
        <dbReference type="SAM" id="SignalP"/>
    </source>
</evidence>
<evidence type="ECO:0000256" key="12">
    <source>
        <dbReference type="ARBA" id="ARBA00023157"/>
    </source>
</evidence>
<name>A0AAD9F5W1_DISEL</name>
<keyword evidence="5" id="KW-0964">Secreted</keyword>
<keyword evidence="24" id="KW-1185">Reference proteome</keyword>
<feature type="disulfide bond" evidence="19">
    <location>
        <begin position="380"/>
        <end position="407"/>
    </location>
</feature>
<feature type="compositionally biased region" description="Basic and acidic residues" evidence="20">
    <location>
        <begin position="983"/>
        <end position="996"/>
    </location>
</feature>
<evidence type="ECO:0000256" key="9">
    <source>
        <dbReference type="ARBA" id="ARBA00022729"/>
    </source>
</evidence>
<dbReference type="Pfam" id="PF00084">
    <property type="entry name" value="Sushi"/>
    <property type="match status" value="6"/>
</dbReference>
<keyword evidence="11" id="KW-0805">Transcription regulation</keyword>
<feature type="signal peptide" evidence="21">
    <location>
        <begin position="1"/>
        <end position="21"/>
    </location>
</feature>
<evidence type="ECO:0000256" key="13">
    <source>
        <dbReference type="ARBA" id="ARBA00023159"/>
    </source>
</evidence>
<feature type="domain" description="Sushi" evidence="22">
    <location>
        <begin position="352"/>
        <end position="409"/>
    </location>
</feature>
<feature type="compositionally biased region" description="Polar residues" evidence="20">
    <location>
        <begin position="1144"/>
        <end position="1158"/>
    </location>
</feature>
<dbReference type="GO" id="GO:0005730">
    <property type="term" value="C:nucleolus"/>
    <property type="evidence" value="ECO:0007669"/>
    <property type="project" value="UniProtKB-SubCell"/>
</dbReference>
<keyword evidence="12 19" id="KW-1015">Disulfide bond</keyword>
<dbReference type="PANTHER" id="PTHR15633">
    <property type="entry name" value="NUCLEOLAR PROTEIN 11"/>
    <property type="match status" value="1"/>
</dbReference>
<dbReference type="InterPro" id="IPR000436">
    <property type="entry name" value="Sushi_SCR_CCP_dom"/>
</dbReference>
<dbReference type="GO" id="GO:0008201">
    <property type="term" value="F:heparin binding"/>
    <property type="evidence" value="ECO:0007669"/>
    <property type="project" value="UniProtKB-KW"/>
</dbReference>
<evidence type="ECO:0000256" key="3">
    <source>
        <dbReference type="ARBA" id="ARBA00004613"/>
    </source>
</evidence>
<evidence type="ECO:0000256" key="6">
    <source>
        <dbReference type="ARBA" id="ARBA00022552"/>
    </source>
</evidence>
<dbReference type="Pfam" id="PF20998">
    <property type="entry name" value="Nol11_C"/>
    <property type="match status" value="1"/>
</dbReference>
<dbReference type="GO" id="GO:0005576">
    <property type="term" value="C:extracellular region"/>
    <property type="evidence" value="ECO:0007669"/>
    <property type="project" value="UniProtKB-SubCell"/>
</dbReference>
<evidence type="ECO:0000256" key="18">
    <source>
        <dbReference type="ARBA" id="ARBA00033414"/>
    </source>
</evidence>
<evidence type="ECO:0000256" key="10">
    <source>
        <dbReference type="ARBA" id="ARBA00022737"/>
    </source>
</evidence>
<keyword evidence="15" id="KW-0325">Glycoprotein</keyword>
<dbReference type="EMBL" id="JASDAP010000020">
    <property type="protein sequence ID" value="KAK1886835.1"/>
    <property type="molecule type" value="Genomic_DNA"/>
</dbReference>
<dbReference type="PROSITE" id="PS50923">
    <property type="entry name" value="SUSHI"/>
    <property type="match status" value="6"/>
</dbReference>
<comment type="subcellular location">
    <subcellularLocation>
        <location evidence="2">Nucleus</location>
        <location evidence="2">Nucleolus</location>
    </subcellularLocation>
    <subcellularLocation>
        <location evidence="3">Secreted</location>
    </subcellularLocation>
</comment>
<keyword evidence="8" id="KW-0358">Heparin-binding</keyword>
<dbReference type="SUPFAM" id="SSF57535">
    <property type="entry name" value="Complement control module/SCR domain"/>
    <property type="match status" value="9"/>
</dbReference>
<feature type="region of interest" description="Disordered" evidence="20">
    <location>
        <begin position="1144"/>
        <end position="1170"/>
    </location>
</feature>
<organism evidence="23 24">
    <name type="scientific">Dissostichus eleginoides</name>
    <name type="common">Patagonian toothfish</name>
    <name type="synonym">Dissostichus amissus</name>
    <dbReference type="NCBI Taxonomy" id="100907"/>
    <lineage>
        <taxon>Eukaryota</taxon>
        <taxon>Metazoa</taxon>
        <taxon>Chordata</taxon>
        <taxon>Craniata</taxon>
        <taxon>Vertebrata</taxon>
        <taxon>Euteleostomi</taxon>
        <taxon>Actinopterygii</taxon>
        <taxon>Neopterygii</taxon>
        <taxon>Teleostei</taxon>
        <taxon>Neoteleostei</taxon>
        <taxon>Acanthomorphata</taxon>
        <taxon>Eupercaria</taxon>
        <taxon>Perciformes</taxon>
        <taxon>Notothenioidei</taxon>
        <taxon>Nototheniidae</taxon>
        <taxon>Dissostichus</taxon>
    </lineage>
</organism>
<keyword evidence="6" id="KW-0698">rRNA processing</keyword>
<sequence>MAPTLALLVLCQVALYTTVTPKKVCGRPPVTDGIDELSLKRVYEVAEELTLTCEQGYLPSTATPRMMTCTATGEWTQSDLACSPVNCDLPKPPTDGRIAHDKPVSGSTTMYGQGWTYECNPPKAPSYERGTCMADGRATEPPVCRDVSCTIPPSLPNGFITFAVMREHSYKETVKYACNEHYVLEGEAEKQCRNTGNWSSNPVCRAPCKVGIKRGRIHYNAKKLWIADLKPNRVLHGEHVSFYCLNKAERCGYPVASTCNDGTLLIPECFQEPGKVDYTIRAKTLPSEIAVLCLRPELTANIEMDGLQRFYSPGVELVLSCKQGYTPVSGPRKIVCSASGTWTKTKLMCLPKRCPHPDPLSNGELYYEDTVFQSMINYTCDEGYIMNGDRSAVCLADGTWSTPVPECKPVTCDLAPIPPFGMIVYDKRIRGDTVDYGVGGTYKCNPPYIVVGKARAECTVLGNWTKTPECQVVTCPLPENIDRGFMSSSEPRDYDYRETIKYGCNGDYVLKGSHEIVCQQNGNWSEKPSCQAPCSVGIETARILYQGKKIWIKDLQPNRVLHNDIVSVYCMDKPRKCGYAVQTQCINGKLKIPECFEQPTNSTFFSSSMAALYEGYTLCGLTPSQNLSNSGIQGVEPERDSDHVVVTDSRRSVTLFKVSDQKSLSSWTVKQGQTLTCSAVYNSKTKEYVAVSDSKVIRIWKEEDIHLDKAFKATVSSDIWRVHSAAELEPVVLFQRGAVRFLDSLLSAPKQPIEDVLAQEEAIRWSTNVVTESQQFVIFTTEQKGDNFLYLQRFNPNTLQKYRLEREEPGLSPLSFSASYKDKHIRLVYLYPNGHVYQSLVPVRGLGAVEGAPALPLPRSLLLALPVGEGLLEAASAQVLDEAHVAVVGLPHPSAGAGKDFLCIWNTNFQTLQAGKEMAGKIYGQLWGYSNKLFIPHGKSFSVIPYECPKSSLASALGKLRQAKTEESKASTSVPSWNNILHEDKANPSKTVETRKTRTTRKSQSAPSLTNDQIMELIKTASVAEVQKEVEGLISRTDVQDLQPSLGQLAAALVILAQLVQTRCLCHSMCPDLVLLALEKKDYFLCQLCLQFFPDIPEAVTCACLKTFISMPDSDAEKVNLEPESISLMETLMAGERDPVGLQNGFSPATNDMDQSGGTEAEKKETTTPPEQICPVGLHKGVLLNEVLMTAYSDFFLLPHLKDLSPQHVVLFLRYLQFLYLKYSQDAFPQMHGLRSPTLSQIMDWVCLLLDAHFTVLVMTPEAKGLLHNLHTFVKSQVKLFSELGKIEGSLHELNKMKVNKDIGQYSIEVIELF</sequence>
<dbReference type="InterPro" id="IPR035976">
    <property type="entry name" value="Sushi/SCR/CCP_sf"/>
</dbReference>
<comment type="caution">
    <text evidence="23">The sequence shown here is derived from an EMBL/GenBank/DDBJ whole genome shotgun (WGS) entry which is preliminary data.</text>
</comment>
<keyword evidence="14" id="KW-0804">Transcription</keyword>
<dbReference type="InterPro" id="IPR048897">
    <property type="entry name" value="Nol11_C"/>
</dbReference>
<dbReference type="InterPro" id="IPR042859">
    <property type="entry name" value="NOL11"/>
</dbReference>
<dbReference type="InterPro" id="IPR012584">
    <property type="entry name" value="NOL11_N"/>
</dbReference>
<dbReference type="GO" id="GO:0003723">
    <property type="term" value="F:RNA binding"/>
    <property type="evidence" value="ECO:0007669"/>
    <property type="project" value="TreeGrafter"/>
</dbReference>
<evidence type="ECO:0000256" key="20">
    <source>
        <dbReference type="SAM" id="MobiDB-lite"/>
    </source>
</evidence>
<comment type="caution">
    <text evidence="19">Lacks conserved residue(s) required for the propagation of feature annotation.</text>
</comment>
<dbReference type="Proteomes" id="UP001228049">
    <property type="component" value="Unassembled WGS sequence"/>
</dbReference>
<dbReference type="Pfam" id="PF08168">
    <property type="entry name" value="NOL11_N"/>
    <property type="match status" value="1"/>
</dbReference>
<dbReference type="InterPro" id="IPR015104">
    <property type="entry name" value="Sushi_2"/>
</dbReference>
<reference evidence="23" key="1">
    <citation type="submission" date="2023-04" db="EMBL/GenBank/DDBJ databases">
        <title>Chromosome-level genome of Chaenocephalus aceratus.</title>
        <authorList>
            <person name="Park H."/>
        </authorList>
    </citation>
    <scope>NUCLEOTIDE SEQUENCE</scope>
    <source>
        <strain evidence="23">DE</strain>
        <tissue evidence="23">Muscle</tissue>
    </source>
</reference>
<keyword evidence="9 21" id="KW-0732">Signal</keyword>
<feature type="disulfide bond" evidence="19">
    <location>
        <begin position="149"/>
        <end position="192"/>
    </location>
</feature>
<gene>
    <name evidence="23" type="ORF">KUDE01_030550</name>
</gene>
<evidence type="ECO:0000256" key="1">
    <source>
        <dbReference type="ARBA" id="ARBA00003651"/>
    </source>
</evidence>
<feature type="region of interest" description="Disordered" evidence="20">
    <location>
        <begin position="983"/>
        <end position="1006"/>
    </location>
</feature>
<keyword evidence="16" id="KW-0539">Nucleus</keyword>
<feature type="domain" description="Sushi" evidence="22">
    <location>
        <begin position="410"/>
        <end position="472"/>
    </location>
</feature>
<evidence type="ECO:0000256" key="16">
    <source>
        <dbReference type="ARBA" id="ARBA00023242"/>
    </source>
</evidence>
<evidence type="ECO:0000256" key="4">
    <source>
        <dbReference type="ARBA" id="ARBA00020104"/>
    </source>
</evidence>
<feature type="disulfide bond" evidence="19">
    <location>
        <begin position="293"/>
        <end position="336"/>
    </location>
</feature>
<proteinExistence type="predicted"/>
<feature type="chain" id="PRO_5042244419" description="Beta-2-glycoprotein 1" evidence="21">
    <location>
        <begin position="22"/>
        <end position="1314"/>
    </location>
</feature>
<evidence type="ECO:0000256" key="17">
    <source>
        <dbReference type="ARBA" id="ARBA00029855"/>
    </source>
</evidence>
<evidence type="ECO:0000256" key="15">
    <source>
        <dbReference type="ARBA" id="ARBA00023180"/>
    </source>
</evidence>
<evidence type="ECO:0000256" key="19">
    <source>
        <dbReference type="PROSITE-ProRule" id="PRU00302"/>
    </source>
</evidence>
<keyword evidence="7 19" id="KW-0768">Sushi</keyword>
<feature type="domain" description="Sushi" evidence="22">
    <location>
        <begin position="473"/>
        <end position="532"/>
    </location>
</feature>
<evidence type="ECO:0000259" key="22">
    <source>
        <dbReference type="PROSITE" id="PS50923"/>
    </source>
</evidence>
<protein>
    <recommendedName>
        <fullName evidence="4">Beta-2-glycoprotein 1</fullName>
    </recommendedName>
    <alternativeName>
        <fullName evidence="17">Apolipoprotein H</fullName>
    </alternativeName>
    <alternativeName>
        <fullName evidence="18">Beta-2-glycoprotein I</fullName>
    </alternativeName>
</protein>
<evidence type="ECO:0000256" key="7">
    <source>
        <dbReference type="ARBA" id="ARBA00022659"/>
    </source>
</evidence>